<dbReference type="NCBIfam" id="TIGR04057">
    <property type="entry name" value="SusC_RagA_signa"/>
    <property type="match status" value="1"/>
</dbReference>
<proteinExistence type="inferred from homology"/>
<evidence type="ECO:0000256" key="2">
    <source>
        <dbReference type="ARBA" id="ARBA00022448"/>
    </source>
</evidence>
<dbReference type="NCBIfam" id="TIGR04056">
    <property type="entry name" value="OMP_RagA_SusC"/>
    <property type="match status" value="1"/>
</dbReference>
<dbReference type="InterPro" id="IPR037066">
    <property type="entry name" value="Plug_dom_sf"/>
</dbReference>
<dbReference type="AlphaFoldDB" id="A0A917IQM2"/>
<dbReference type="InterPro" id="IPR036942">
    <property type="entry name" value="Beta-barrel_TonB_sf"/>
</dbReference>
<keyword evidence="6 7" id="KW-0998">Cell outer membrane</keyword>
<dbReference type="Proteomes" id="UP000627292">
    <property type="component" value="Unassembled WGS sequence"/>
</dbReference>
<dbReference type="PROSITE" id="PS52016">
    <property type="entry name" value="TONB_DEPENDENT_REC_3"/>
    <property type="match status" value="1"/>
</dbReference>
<dbReference type="InterPro" id="IPR023996">
    <property type="entry name" value="TonB-dep_OMP_SusC/RagA"/>
</dbReference>
<evidence type="ECO:0000259" key="8">
    <source>
        <dbReference type="SMART" id="SM00965"/>
    </source>
</evidence>
<dbReference type="Pfam" id="PF07715">
    <property type="entry name" value="Plug"/>
    <property type="match status" value="1"/>
</dbReference>
<evidence type="ECO:0000256" key="1">
    <source>
        <dbReference type="ARBA" id="ARBA00004571"/>
    </source>
</evidence>
<dbReference type="EMBL" id="BMIB01000001">
    <property type="protein sequence ID" value="GGH61528.1"/>
    <property type="molecule type" value="Genomic_DNA"/>
</dbReference>
<protein>
    <submittedName>
        <fullName evidence="9">SusC/RagA family TonB-linked outer membrane protein</fullName>
    </submittedName>
</protein>
<dbReference type="SUPFAM" id="SSF56935">
    <property type="entry name" value="Porins"/>
    <property type="match status" value="1"/>
</dbReference>
<dbReference type="InterPro" id="IPR023997">
    <property type="entry name" value="TonB-dep_OMP_SusC/RagA_CS"/>
</dbReference>
<dbReference type="Pfam" id="PF13715">
    <property type="entry name" value="CarbopepD_reg_2"/>
    <property type="match status" value="1"/>
</dbReference>
<accession>A0A917IQM2</accession>
<reference evidence="9" key="1">
    <citation type="journal article" date="2014" name="Int. J. Syst. Evol. Microbiol.">
        <title>Complete genome sequence of Corynebacterium casei LMG S-19264T (=DSM 44701T), isolated from a smear-ripened cheese.</title>
        <authorList>
            <consortium name="US DOE Joint Genome Institute (JGI-PGF)"/>
            <person name="Walter F."/>
            <person name="Albersmeier A."/>
            <person name="Kalinowski J."/>
            <person name="Ruckert C."/>
        </authorList>
    </citation>
    <scope>NUCLEOTIDE SEQUENCE</scope>
    <source>
        <strain evidence="9">CGMCC 1.15290</strain>
    </source>
</reference>
<dbReference type="SMART" id="SM00965">
    <property type="entry name" value="STN"/>
    <property type="match status" value="1"/>
</dbReference>
<evidence type="ECO:0000256" key="3">
    <source>
        <dbReference type="ARBA" id="ARBA00022452"/>
    </source>
</evidence>
<comment type="subcellular location">
    <subcellularLocation>
        <location evidence="1 7">Cell outer membrane</location>
        <topology evidence="1 7">Multi-pass membrane protein</topology>
    </subcellularLocation>
</comment>
<keyword evidence="10" id="KW-1185">Reference proteome</keyword>
<organism evidence="9 10">
    <name type="scientific">Filimonas zeae</name>
    <dbReference type="NCBI Taxonomy" id="1737353"/>
    <lineage>
        <taxon>Bacteria</taxon>
        <taxon>Pseudomonadati</taxon>
        <taxon>Bacteroidota</taxon>
        <taxon>Chitinophagia</taxon>
        <taxon>Chitinophagales</taxon>
        <taxon>Chitinophagaceae</taxon>
        <taxon>Filimonas</taxon>
    </lineage>
</organism>
<evidence type="ECO:0000256" key="7">
    <source>
        <dbReference type="PROSITE-ProRule" id="PRU01360"/>
    </source>
</evidence>
<evidence type="ECO:0000256" key="6">
    <source>
        <dbReference type="ARBA" id="ARBA00023237"/>
    </source>
</evidence>
<evidence type="ECO:0000313" key="9">
    <source>
        <dbReference type="EMBL" id="GGH61528.1"/>
    </source>
</evidence>
<keyword evidence="5 7" id="KW-0472">Membrane</keyword>
<evidence type="ECO:0000256" key="5">
    <source>
        <dbReference type="ARBA" id="ARBA00023136"/>
    </source>
</evidence>
<dbReference type="InterPro" id="IPR012910">
    <property type="entry name" value="Plug_dom"/>
</dbReference>
<evidence type="ECO:0000313" key="10">
    <source>
        <dbReference type="Proteomes" id="UP000627292"/>
    </source>
</evidence>
<name>A0A917IQM2_9BACT</name>
<keyword evidence="2 7" id="KW-0813">Transport</keyword>
<keyword evidence="3 7" id="KW-1134">Transmembrane beta strand</keyword>
<dbReference type="GO" id="GO:0009279">
    <property type="term" value="C:cell outer membrane"/>
    <property type="evidence" value="ECO:0007669"/>
    <property type="project" value="UniProtKB-SubCell"/>
</dbReference>
<reference evidence="9" key="2">
    <citation type="submission" date="2020-09" db="EMBL/GenBank/DDBJ databases">
        <authorList>
            <person name="Sun Q."/>
            <person name="Zhou Y."/>
        </authorList>
    </citation>
    <scope>NUCLEOTIDE SEQUENCE</scope>
    <source>
        <strain evidence="9">CGMCC 1.15290</strain>
    </source>
</reference>
<dbReference type="Gene3D" id="2.170.130.10">
    <property type="entry name" value="TonB-dependent receptor, plug domain"/>
    <property type="match status" value="1"/>
</dbReference>
<comment type="caution">
    <text evidence="9">The sequence shown here is derived from an EMBL/GenBank/DDBJ whole genome shotgun (WGS) entry which is preliminary data.</text>
</comment>
<feature type="domain" description="Secretin/TonB short N-terminal" evidence="8">
    <location>
        <begin position="71"/>
        <end position="124"/>
    </location>
</feature>
<keyword evidence="4 7" id="KW-0812">Transmembrane</keyword>
<dbReference type="Gene3D" id="2.40.170.20">
    <property type="entry name" value="TonB-dependent receptor, beta-barrel domain"/>
    <property type="match status" value="1"/>
</dbReference>
<sequence>MQILGTGICMPAGKVPKARTKTLFLVMRMTAFILLIACLQVSARSAAQISLNVKKGSLQTVLESIHRQSGYDLVYDVHMVQQKAVPVNISVTNISVEQALNMLLANQPLSYEITASRIIYIKEKTAAKLQEEYVFAAAAPPHTVHGTVVNEKGEPLGGALVQVKGSKIAAVADENGAFTIAGIDAGATLVVTFINMERIELNLHGGNNVRVVMKVAVNELGDIAVQVNTGYQTLLRERASGSFAKPDMNIFKARTGTVNIQTRLEGLIPGLTIIPGQRNIPSRNGSSSGDQALVRGNSSIQINGDPLYVVNGIQVPDITNINPDDVADVTVLKDAAAAAIWGARAANGVIVITTKSGTRNEKLAVAYSGFVNFMGKPDFDYIPVMNSRQYLQTAKEIFDPIEYPWGNLSRYNSYVAPHQLILYNRFRGLITQQQADAQMDSLAGIDNRQQIKDLLYRNALLTNHTFSFSGGSKLYDFYASVAWNNTVSNRPGEKNNGYRLTLNQNFQPARGVKVAINGLLAHTRTETPRNIAVDSRFLPYQLFKDAAGRSLFMNYTQGMTDSLRNEYQQQSRINLDYNPLEERNYGYSKSNGLSANLSSNVEVKLYKGLSFRGTYGYVTDNMDATSYDDSKSFKQRFELLGMTVVPAANAAPVYYLPATGGKYTVTRTQQRSWTVRNQLIYLLSARNGRDMVSIQAGQEAQEQVSVNNSTTVRGYNEALQSYVALDYKTLGQGVWNTLLPIGGRFNEMPFTQSETRDRFASYFALVNYNMDHRYSLDLSWRVDKSSLFGKDVSVQNRPVWSVGGKWQIGKERFMQNQKLVNDLAVRATYGLTGNSPYAGAAALYDILRAETGVNVAGPALSIMEPANSRLVWEQTATRNFGVDFSILNRRIRGSIDYYYKNTTNLLGTIALNPLTSLNAATGNLGRLVNKGIEMNINATPVQTGNLTWTTGLVISYNNNKLVEYIPFNANVNVASAKILATNYWIGAPVQPLFAYRFAGLDNMGDPQIRLTDGTVTKGKYTATPDDIAFMGTTVPRYTGGFTNSIQYKSFTLTGNMIFNMGHVMRKDVNGFNTGVLTGAASQFTGNIETYFLNRWKAPGDEAHTNIPSYVVNQNESFSRRELTYYYSGDINVVSASYIKLRDITIAYRLPAAALKTLHLNTVNVFVQTGNFMIWRANKDGIDPELHGLTSGMRRMPAFTHSYSVGANINF</sequence>
<dbReference type="InterPro" id="IPR039426">
    <property type="entry name" value="TonB-dep_rcpt-like"/>
</dbReference>
<dbReference type="InterPro" id="IPR008969">
    <property type="entry name" value="CarboxyPept-like_regulatory"/>
</dbReference>
<dbReference type="Pfam" id="PF07660">
    <property type="entry name" value="STN"/>
    <property type="match status" value="1"/>
</dbReference>
<evidence type="ECO:0000256" key="4">
    <source>
        <dbReference type="ARBA" id="ARBA00022692"/>
    </source>
</evidence>
<dbReference type="SUPFAM" id="SSF49464">
    <property type="entry name" value="Carboxypeptidase regulatory domain-like"/>
    <property type="match status" value="1"/>
</dbReference>
<gene>
    <name evidence="9" type="ORF">GCM10011379_10600</name>
</gene>
<dbReference type="Gene3D" id="3.55.50.30">
    <property type="match status" value="1"/>
</dbReference>
<comment type="similarity">
    <text evidence="7">Belongs to the TonB-dependent receptor family.</text>
</comment>
<dbReference type="InterPro" id="IPR011662">
    <property type="entry name" value="Secretin/TonB_short_N"/>
</dbReference>